<sequence length="234" mass="26699">MSQAEVARSLDVSERWFRDLERGVIPPRLSRKLIDRLAEVLSLGPDEHWALCQYAAGTTPLTKEASQTDLNTVRLLLDRQSPAPAYCTDSLWNIVALNQEMHAWFPWAKLPQANLMHWILTDPEAREILVDWIDHVPVFLAQIRFALACRPDDSELAMLVEDVLREPECFRIWTEDRSVTAYADGRVFRLRLPGREREEVEVVSHVLIPAYSQDLRLVILAPREPACGPGPGRA</sequence>
<gene>
    <name evidence="2" type="ORF">ACFP1Z_07710</name>
</gene>
<dbReference type="Gene3D" id="1.10.260.40">
    <property type="entry name" value="lambda repressor-like DNA-binding domains"/>
    <property type="match status" value="1"/>
</dbReference>
<comment type="caution">
    <text evidence="2">The sequence shown here is derived from an EMBL/GenBank/DDBJ whole genome shotgun (WGS) entry which is preliminary data.</text>
</comment>
<dbReference type="InterPro" id="IPR001387">
    <property type="entry name" value="Cro/C1-type_HTH"/>
</dbReference>
<dbReference type="CDD" id="cd00093">
    <property type="entry name" value="HTH_XRE"/>
    <property type="match status" value="1"/>
</dbReference>
<proteinExistence type="predicted"/>
<dbReference type="InterPro" id="IPR041413">
    <property type="entry name" value="MLTR_LBD"/>
</dbReference>
<evidence type="ECO:0000259" key="1">
    <source>
        <dbReference type="Pfam" id="PF17765"/>
    </source>
</evidence>
<protein>
    <submittedName>
        <fullName evidence="2">XRE family transcriptional regulator</fullName>
    </submittedName>
</protein>
<dbReference type="RefSeq" id="WP_390315161.1">
    <property type="nucleotide sequence ID" value="NZ_JBHSPB010000004.1"/>
</dbReference>
<organism evidence="2 3">
    <name type="scientific">Streptomyces gamaensis</name>
    <dbReference type="NCBI Taxonomy" id="1763542"/>
    <lineage>
        <taxon>Bacteria</taxon>
        <taxon>Bacillati</taxon>
        <taxon>Actinomycetota</taxon>
        <taxon>Actinomycetes</taxon>
        <taxon>Kitasatosporales</taxon>
        <taxon>Streptomycetaceae</taxon>
        <taxon>Streptomyces</taxon>
    </lineage>
</organism>
<dbReference type="Gene3D" id="3.30.450.180">
    <property type="match status" value="1"/>
</dbReference>
<dbReference type="InterPro" id="IPR010982">
    <property type="entry name" value="Lambda_DNA-bd_dom_sf"/>
</dbReference>
<dbReference type="Proteomes" id="UP001596083">
    <property type="component" value="Unassembled WGS sequence"/>
</dbReference>
<reference evidence="3" key="1">
    <citation type="journal article" date="2019" name="Int. J. Syst. Evol. Microbiol.">
        <title>The Global Catalogue of Microorganisms (GCM) 10K type strain sequencing project: providing services to taxonomists for standard genome sequencing and annotation.</title>
        <authorList>
            <consortium name="The Broad Institute Genomics Platform"/>
            <consortium name="The Broad Institute Genome Sequencing Center for Infectious Disease"/>
            <person name="Wu L."/>
            <person name="Ma J."/>
        </authorList>
    </citation>
    <scope>NUCLEOTIDE SEQUENCE [LARGE SCALE GENOMIC DNA]</scope>
    <source>
        <strain evidence="3">CGMCC 4.7304</strain>
    </source>
</reference>
<dbReference type="PANTHER" id="PTHR35010">
    <property type="entry name" value="BLL4672 PROTEIN-RELATED"/>
    <property type="match status" value="1"/>
</dbReference>
<dbReference type="EMBL" id="JBHSPB010000004">
    <property type="protein sequence ID" value="MFC5720053.1"/>
    <property type="molecule type" value="Genomic_DNA"/>
</dbReference>
<evidence type="ECO:0000313" key="2">
    <source>
        <dbReference type="EMBL" id="MFC5720053.1"/>
    </source>
</evidence>
<keyword evidence="3" id="KW-1185">Reference proteome</keyword>
<evidence type="ECO:0000313" key="3">
    <source>
        <dbReference type="Proteomes" id="UP001596083"/>
    </source>
</evidence>
<name>A0ABW0YXA5_9ACTN</name>
<dbReference type="PANTHER" id="PTHR35010:SF2">
    <property type="entry name" value="BLL4672 PROTEIN"/>
    <property type="match status" value="1"/>
</dbReference>
<feature type="domain" description="MmyB-like transcription regulator ligand binding" evidence="1">
    <location>
        <begin position="72"/>
        <end position="222"/>
    </location>
</feature>
<dbReference type="Pfam" id="PF17765">
    <property type="entry name" value="MLTR_LBD"/>
    <property type="match status" value="1"/>
</dbReference>
<accession>A0ABW0YXA5</accession>